<reference evidence="4 5" key="1">
    <citation type="submission" date="2019-04" db="EMBL/GenBank/DDBJ databases">
        <title>Azoarcus nasutitermitis sp. nov. isolated from termite nest.</title>
        <authorList>
            <person name="Lin S.-Y."/>
            <person name="Hameed A."/>
            <person name="Hsu Y.-H."/>
            <person name="Young C.-C."/>
        </authorList>
    </citation>
    <scope>NUCLEOTIDE SEQUENCE [LARGE SCALE GENOMIC DNA]</scope>
    <source>
        <strain evidence="4 5">CC-YHH838</strain>
    </source>
</reference>
<dbReference type="Gene3D" id="3.40.30.10">
    <property type="entry name" value="Glutaredoxin"/>
    <property type="match status" value="1"/>
</dbReference>
<feature type="region of interest" description="Disordered" evidence="1">
    <location>
        <begin position="1"/>
        <end position="39"/>
    </location>
</feature>
<accession>A0A4V3WCH9</accession>
<dbReference type="Proteomes" id="UP000308430">
    <property type="component" value="Unassembled WGS sequence"/>
</dbReference>
<evidence type="ECO:0000256" key="1">
    <source>
        <dbReference type="SAM" id="MobiDB-lite"/>
    </source>
</evidence>
<keyword evidence="2" id="KW-1133">Transmembrane helix</keyword>
<comment type="caution">
    <text evidence="4">The sequence shown here is derived from an EMBL/GenBank/DDBJ whole genome shotgun (WGS) entry which is preliminary data.</text>
</comment>
<dbReference type="RefSeq" id="WP_136346613.1">
    <property type="nucleotide sequence ID" value="NZ_SSOC01000001.1"/>
</dbReference>
<feature type="compositionally biased region" description="Basic and acidic residues" evidence="1">
    <location>
        <begin position="1"/>
        <end position="16"/>
    </location>
</feature>
<proteinExistence type="predicted"/>
<feature type="domain" description="Thioredoxin-like fold" evidence="3">
    <location>
        <begin position="109"/>
        <end position="198"/>
    </location>
</feature>
<name>A0A4V3WCH9_9RHOO</name>
<evidence type="ECO:0000259" key="3">
    <source>
        <dbReference type="Pfam" id="PF13098"/>
    </source>
</evidence>
<dbReference type="InterPro" id="IPR036249">
    <property type="entry name" value="Thioredoxin-like_sf"/>
</dbReference>
<dbReference type="EMBL" id="SSOC01000001">
    <property type="protein sequence ID" value="THF67204.1"/>
    <property type="molecule type" value="Genomic_DNA"/>
</dbReference>
<dbReference type="Pfam" id="PF13098">
    <property type="entry name" value="Thioredoxin_2"/>
    <property type="match status" value="1"/>
</dbReference>
<dbReference type="OrthoDB" id="9811036at2"/>
<dbReference type="AlphaFoldDB" id="A0A4V3WCH9"/>
<evidence type="ECO:0000313" key="5">
    <source>
        <dbReference type="Proteomes" id="UP000308430"/>
    </source>
</evidence>
<keyword evidence="2" id="KW-0812">Transmembrane</keyword>
<feature type="transmembrane region" description="Helical" evidence="2">
    <location>
        <begin position="46"/>
        <end position="64"/>
    </location>
</feature>
<organism evidence="4 5">
    <name type="scientific">Pseudothauera nasutitermitis</name>
    <dbReference type="NCBI Taxonomy" id="2565930"/>
    <lineage>
        <taxon>Bacteria</taxon>
        <taxon>Pseudomonadati</taxon>
        <taxon>Pseudomonadota</taxon>
        <taxon>Betaproteobacteria</taxon>
        <taxon>Rhodocyclales</taxon>
        <taxon>Zoogloeaceae</taxon>
        <taxon>Pseudothauera</taxon>
    </lineage>
</organism>
<gene>
    <name evidence="4" type="ORF">E6C76_02145</name>
</gene>
<keyword evidence="2" id="KW-0472">Membrane</keyword>
<protein>
    <recommendedName>
        <fullName evidence="3">Thioredoxin-like fold domain-containing protein</fullName>
    </recommendedName>
</protein>
<keyword evidence="5" id="KW-1185">Reference proteome</keyword>
<evidence type="ECO:0000256" key="2">
    <source>
        <dbReference type="SAM" id="Phobius"/>
    </source>
</evidence>
<dbReference type="SUPFAM" id="SSF52833">
    <property type="entry name" value="Thioredoxin-like"/>
    <property type="match status" value="1"/>
</dbReference>
<dbReference type="InterPro" id="IPR012336">
    <property type="entry name" value="Thioredoxin-like_fold"/>
</dbReference>
<sequence>MSESTERRQRGYREIFLDPTVPEPSASTPDAPADDEGHPQARRVPWFILALAGLFLVSVAASALQASGGTQGAGNPAAPPAAQQKDYDGFFLPGDDLASALEEARRSGRRGVAVLFEMEGCGECAKLRATTFKDEKLRASYNEQFVTLSLLADHPLPLVDFDGQATEQTEFAQRERVFALPTLVFYDLDTLPVARQVGSAGEVADWVRLARYVAERGYDEAPFSHWQPAN</sequence>
<evidence type="ECO:0000313" key="4">
    <source>
        <dbReference type="EMBL" id="THF67204.1"/>
    </source>
</evidence>